<sequence>MKSNTIQHLVAERAMLSPNKEALVEGEQRYTYEMFSNQINRIANFLVSQRVTKGDRVGILARTTAAYPTVMMAIVKIGAVVSPLSENMTPYELDHIIESGKLKALLHHREFSTVVEGAKAIDQLNFTVVLEREPKFSEQFNQFSAEEPSFDYEVTEEDTALMMFTSGTTGNAKGCMISHGGVRKYLESGRTEDLIHVEMHYLFVHPFFHMSSMNSMFHCIKSGVTMVCSEETEPARILDIIDKENITLLLALPPALTYLLEELEQNPRENLPWKLALSGGTKVPESLIRNLEKHGVTVAQGYGSTEAWVISAWAPQMSWDKVNSVGKPIAGVEVKVVNPETREAVATGKIGEVLVKSPYIFKGYWGNEAATQAVLHDGWLSMGDAGKLDEEGFLYIDGRYKDVIVYGGDNIYPDQVEDVILSIDDVLETALVGMPDDLYGEVPYAYTVLREESSVTETEVKEYCKERLTAYKVPEIVFVPSLPKNSVGKIMKKKVKELALAHA</sequence>
<dbReference type="GO" id="GO:0016878">
    <property type="term" value="F:acid-thiol ligase activity"/>
    <property type="evidence" value="ECO:0007669"/>
    <property type="project" value="UniProtKB-ARBA"/>
</dbReference>
<dbReference type="Gene3D" id="3.30.300.30">
    <property type="match status" value="1"/>
</dbReference>
<dbReference type="InterPro" id="IPR000873">
    <property type="entry name" value="AMP-dep_synth/lig_dom"/>
</dbReference>
<dbReference type="Pfam" id="PF13193">
    <property type="entry name" value="AMP-binding_C"/>
    <property type="match status" value="1"/>
</dbReference>
<dbReference type="PROSITE" id="PS00455">
    <property type="entry name" value="AMP_BINDING"/>
    <property type="match status" value="1"/>
</dbReference>
<dbReference type="RefSeq" id="WP_062686316.1">
    <property type="nucleotide sequence ID" value="NZ_KQ758628.1"/>
</dbReference>
<dbReference type="AlphaFoldDB" id="A0A0V8JS33"/>
<gene>
    <name evidence="5" type="ORF">AS180_02605</name>
</gene>
<dbReference type="Gene3D" id="3.40.50.12780">
    <property type="entry name" value="N-terminal domain of ligase-like"/>
    <property type="match status" value="1"/>
</dbReference>
<comment type="caution">
    <text evidence="5">The sequence shown here is derived from an EMBL/GenBank/DDBJ whole genome shotgun (WGS) entry which is preliminary data.</text>
</comment>
<evidence type="ECO:0000256" key="2">
    <source>
        <dbReference type="ARBA" id="ARBA00022598"/>
    </source>
</evidence>
<organism evidence="5 6">
    <name type="scientific">Priestia veravalensis</name>
    <dbReference type="NCBI Taxonomy" id="1414648"/>
    <lineage>
        <taxon>Bacteria</taxon>
        <taxon>Bacillati</taxon>
        <taxon>Bacillota</taxon>
        <taxon>Bacilli</taxon>
        <taxon>Bacillales</taxon>
        <taxon>Bacillaceae</taxon>
        <taxon>Priestia</taxon>
    </lineage>
</organism>
<dbReference type="InterPro" id="IPR020845">
    <property type="entry name" value="AMP-binding_CS"/>
</dbReference>
<evidence type="ECO:0000313" key="5">
    <source>
        <dbReference type="EMBL" id="KSU89456.1"/>
    </source>
</evidence>
<dbReference type="PANTHER" id="PTHR43767:SF1">
    <property type="entry name" value="NONRIBOSOMAL PEPTIDE SYNTHASE PES1 (EUROFUNG)-RELATED"/>
    <property type="match status" value="1"/>
</dbReference>
<accession>A0A0V8JS33</accession>
<feature type="domain" description="AMP-binding enzyme C-terminal" evidence="4">
    <location>
        <begin position="415"/>
        <end position="489"/>
    </location>
</feature>
<dbReference type="FunFam" id="3.30.300.30:FF:000008">
    <property type="entry name" value="2,3-dihydroxybenzoate-AMP ligase"/>
    <property type="match status" value="1"/>
</dbReference>
<keyword evidence="6" id="KW-1185">Reference proteome</keyword>
<feature type="domain" description="AMP-dependent synthetase/ligase" evidence="3">
    <location>
        <begin position="12"/>
        <end position="365"/>
    </location>
</feature>
<proteinExistence type="inferred from homology"/>
<protein>
    <submittedName>
        <fullName evidence="5">AMP-binding protein</fullName>
    </submittedName>
</protein>
<evidence type="ECO:0000313" key="6">
    <source>
        <dbReference type="Proteomes" id="UP000053681"/>
    </source>
</evidence>
<reference evidence="5 6" key="1">
    <citation type="submission" date="2015-11" db="EMBL/GenBank/DDBJ databases">
        <title>Bacillus caseinolyticus sp nov.</title>
        <authorList>
            <person name="Dastager S.G."/>
            <person name="Mawlankar R."/>
        </authorList>
    </citation>
    <scope>NUCLEOTIDE SEQUENCE [LARGE SCALE GENOMIC DNA]</scope>
    <source>
        <strain evidence="5 6">SGD-V-76</strain>
    </source>
</reference>
<dbReference type="InterPro" id="IPR025110">
    <property type="entry name" value="AMP-bd_C"/>
</dbReference>
<keyword evidence="2" id="KW-0436">Ligase</keyword>
<dbReference type="InterPro" id="IPR042099">
    <property type="entry name" value="ANL_N_sf"/>
</dbReference>
<dbReference type="SUPFAM" id="SSF56801">
    <property type="entry name" value="Acetyl-CoA synthetase-like"/>
    <property type="match status" value="1"/>
</dbReference>
<dbReference type="PANTHER" id="PTHR43767">
    <property type="entry name" value="LONG-CHAIN-FATTY-ACID--COA LIGASE"/>
    <property type="match status" value="1"/>
</dbReference>
<dbReference type="Pfam" id="PF00501">
    <property type="entry name" value="AMP-binding"/>
    <property type="match status" value="1"/>
</dbReference>
<evidence type="ECO:0000256" key="1">
    <source>
        <dbReference type="ARBA" id="ARBA00006432"/>
    </source>
</evidence>
<evidence type="ECO:0000259" key="3">
    <source>
        <dbReference type="Pfam" id="PF00501"/>
    </source>
</evidence>
<dbReference type="EMBL" id="LNQP01000005">
    <property type="protein sequence ID" value="KSU89456.1"/>
    <property type="molecule type" value="Genomic_DNA"/>
</dbReference>
<dbReference type="InterPro" id="IPR045851">
    <property type="entry name" value="AMP-bd_C_sf"/>
</dbReference>
<name>A0A0V8JS33_9BACI</name>
<dbReference type="Proteomes" id="UP000053681">
    <property type="component" value="Unassembled WGS sequence"/>
</dbReference>
<dbReference type="InterPro" id="IPR050237">
    <property type="entry name" value="ATP-dep_AMP-bd_enzyme"/>
</dbReference>
<comment type="similarity">
    <text evidence="1">Belongs to the ATP-dependent AMP-binding enzyme family.</text>
</comment>
<evidence type="ECO:0000259" key="4">
    <source>
        <dbReference type="Pfam" id="PF13193"/>
    </source>
</evidence>